<evidence type="ECO:0000313" key="5">
    <source>
        <dbReference type="EMBL" id="TXB66425.1"/>
    </source>
</evidence>
<feature type="domain" description="Polysaccharide biosynthesis protein CapD-like" evidence="4">
    <location>
        <begin position="376"/>
        <end position="660"/>
    </location>
</feature>
<evidence type="ECO:0000256" key="3">
    <source>
        <dbReference type="SAM" id="Phobius"/>
    </source>
</evidence>
<comment type="similarity">
    <text evidence="1">Belongs to the polysaccharide synthase family.</text>
</comment>
<dbReference type="Proteomes" id="UP000321562">
    <property type="component" value="Unassembled WGS sequence"/>
</dbReference>
<keyword evidence="6" id="KW-1185">Reference proteome</keyword>
<feature type="transmembrane region" description="Helical" evidence="3">
    <location>
        <begin position="161"/>
        <end position="179"/>
    </location>
</feature>
<dbReference type="Pfam" id="PF02719">
    <property type="entry name" value="Polysacc_synt_2"/>
    <property type="match status" value="1"/>
</dbReference>
<accession>A0A5C6RWR9</accession>
<dbReference type="PANTHER" id="PTHR43318:SF1">
    <property type="entry name" value="POLYSACCHARIDE BIOSYNTHESIS PROTEIN EPSC-RELATED"/>
    <property type="match status" value="1"/>
</dbReference>
<evidence type="ECO:0000256" key="1">
    <source>
        <dbReference type="ARBA" id="ARBA00007430"/>
    </source>
</evidence>
<dbReference type="InterPro" id="IPR003869">
    <property type="entry name" value="Polysac_CapD-like"/>
</dbReference>
<sequence>MQCSANLYQWCINPTFIDPRWYFPSPSELTGFCTCKHAMIGRVNSCRWENGRSQSLRSAWGIVVMQANLEELRRYSGAATKKLRFNKSELRSNRKLVVADAVAIALSASIAVVLASGSYFSAVERAVVPGFVLTALLVTMPILFASGFYRRHRHSTTMPGMLALIPGATLSVILILLLTRGTGWMYQLPLTTFPIMLISMLLQFVGVRVIARTREHLRNRPMASADGLPVVLVGLDATSDLFIRAAFHGLSKYRVIGIIDDSFDSTDLLYHGVPILGSIRNPAAVIRRLTASGQMPRRLLLTKTVTHFDRDGIETLSAWAEAQGIKVRMLRNLTDDDADITGGATAATIDPEDVLTRPQKTVEMRLLRETYRGQKVLVTGAGGSIGSELVRQIASLDPAEIVLIENSEFNAYQVDRLLARHFPDVPRKLHLCCIRDRVHLQAIFEEHQPDMVFNAAALKHVPLVEANPCEGVLTNVIGTRNVSDAARSVGVRAFVQVSTDKAVNTTNIMGATKRVAEFYCQSQDLISRDTGCDTRFFAVRFGNVLGSSGSLIPLFQEQIARGGPLTVTHPDMERYFMTIREAVELTLVAAAQGLRMNDDNGRIFVLDMGKPVRIVDLAERMIRMAGKVPGEDIKIDYIGIRPGEKLFEELFDRNEKITPAGFAGVSCAIPHPVPISRLRASLLQLEQAARSGNAEAVRKGLVDLVPGFGDEQPESDVRPFPRPVSRPSNRGQIAAAQTARRDESHANSDPGRGKAFA</sequence>
<protein>
    <submittedName>
        <fullName evidence="5">Polysaccharide biosynthesis protein</fullName>
    </submittedName>
</protein>
<evidence type="ECO:0000259" key="4">
    <source>
        <dbReference type="Pfam" id="PF02719"/>
    </source>
</evidence>
<feature type="transmembrane region" description="Helical" evidence="3">
    <location>
        <begin position="126"/>
        <end position="149"/>
    </location>
</feature>
<organism evidence="5 6">
    <name type="scientific">Paracoccus aurantiacus</name>
    <dbReference type="NCBI Taxonomy" id="2599412"/>
    <lineage>
        <taxon>Bacteria</taxon>
        <taxon>Pseudomonadati</taxon>
        <taxon>Pseudomonadota</taxon>
        <taxon>Alphaproteobacteria</taxon>
        <taxon>Rhodobacterales</taxon>
        <taxon>Paracoccaceae</taxon>
        <taxon>Paracoccus</taxon>
    </lineage>
</organism>
<dbReference type="AlphaFoldDB" id="A0A5C6RWR9"/>
<dbReference type="InterPro" id="IPR051203">
    <property type="entry name" value="Polysaccharide_Synthase-Rel"/>
</dbReference>
<feature type="region of interest" description="Disordered" evidence="2">
    <location>
        <begin position="707"/>
        <end position="757"/>
    </location>
</feature>
<dbReference type="EMBL" id="VOPL01000008">
    <property type="protein sequence ID" value="TXB66425.1"/>
    <property type="molecule type" value="Genomic_DNA"/>
</dbReference>
<dbReference type="InterPro" id="IPR036291">
    <property type="entry name" value="NAD(P)-bd_dom_sf"/>
</dbReference>
<name>A0A5C6RWR9_9RHOB</name>
<proteinExistence type="inferred from homology"/>
<comment type="caution">
    <text evidence="5">The sequence shown here is derived from an EMBL/GenBank/DDBJ whole genome shotgun (WGS) entry which is preliminary data.</text>
</comment>
<evidence type="ECO:0000256" key="2">
    <source>
        <dbReference type="SAM" id="MobiDB-lite"/>
    </source>
</evidence>
<dbReference type="OrthoDB" id="9803111at2"/>
<reference evidence="5 6" key="1">
    <citation type="submission" date="2019-08" db="EMBL/GenBank/DDBJ databases">
        <authorList>
            <person name="Ye J."/>
        </authorList>
    </citation>
    <scope>NUCLEOTIDE SEQUENCE [LARGE SCALE GENOMIC DNA]</scope>
    <source>
        <strain evidence="5 6">TK008</strain>
    </source>
</reference>
<dbReference type="CDD" id="cd05237">
    <property type="entry name" value="UDP_invert_4-6DH_SDR_e"/>
    <property type="match status" value="1"/>
</dbReference>
<dbReference type="SUPFAM" id="SSF51735">
    <property type="entry name" value="NAD(P)-binding Rossmann-fold domains"/>
    <property type="match status" value="1"/>
</dbReference>
<keyword evidence="3" id="KW-0472">Membrane</keyword>
<feature type="transmembrane region" description="Helical" evidence="3">
    <location>
        <begin position="96"/>
        <end position="120"/>
    </location>
</feature>
<gene>
    <name evidence="5" type="ORF">FQV27_16070</name>
</gene>
<feature type="transmembrane region" description="Helical" evidence="3">
    <location>
        <begin position="191"/>
        <end position="211"/>
    </location>
</feature>
<evidence type="ECO:0000313" key="6">
    <source>
        <dbReference type="Proteomes" id="UP000321562"/>
    </source>
</evidence>
<keyword evidence="3" id="KW-1133">Transmembrane helix</keyword>
<dbReference type="Gene3D" id="3.40.50.720">
    <property type="entry name" value="NAD(P)-binding Rossmann-like Domain"/>
    <property type="match status" value="2"/>
</dbReference>
<dbReference type="PANTHER" id="PTHR43318">
    <property type="entry name" value="UDP-N-ACETYLGLUCOSAMINE 4,6-DEHYDRATASE"/>
    <property type="match status" value="1"/>
</dbReference>
<keyword evidence="3" id="KW-0812">Transmembrane</keyword>